<feature type="binding site" evidence="8">
    <location>
        <position position="85"/>
    </location>
    <ligand>
        <name>Mg(2+)</name>
        <dbReference type="ChEBI" id="CHEBI:18420"/>
    </ligand>
</feature>
<dbReference type="InterPro" id="IPR001952">
    <property type="entry name" value="Alkaline_phosphatase"/>
</dbReference>
<evidence type="ECO:0000313" key="12">
    <source>
        <dbReference type="EMBL" id="OEY98083.1"/>
    </source>
</evidence>
<accession>A0A1E7RFK6</accession>
<comment type="cofactor">
    <cofactor evidence="8">
        <name>Mg(2+)</name>
        <dbReference type="ChEBI" id="CHEBI:18420"/>
    </cofactor>
    <text evidence="8">Binds 1 Mg(2+) ion.</text>
</comment>
<dbReference type="NCBIfam" id="NF007810">
    <property type="entry name" value="PRK10518.1"/>
    <property type="match status" value="1"/>
</dbReference>
<evidence type="ECO:0000256" key="6">
    <source>
        <dbReference type="ARBA" id="ARBA00022842"/>
    </source>
</evidence>
<evidence type="ECO:0000256" key="2">
    <source>
        <dbReference type="ARBA" id="ARBA00022553"/>
    </source>
</evidence>
<dbReference type="STRING" id="1262585.BJI46_00740"/>
<protein>
    <submittedName>
        <fullName evidence="12">Alkaline phosphatase</fullName>
    </submittedName>
</protein>
<keyword evidence="9" id="KW-1015">Disulfide bond</keyword>
<dbReference type="InterPro" id="IPR017850">
    <property type="entry name" value="Alkaline_phosphatase_core_sf"/>
</dbReference>
<dbReference type="GO" id="GO:0046872">
    <property type="term" value="F:metal ion binding"/>
    <property type="evidence" value="ECO:0007669"/>
    <property type="project" value="UniProtKB-KW"/>
</dbReference>
<feature type="binding site" evidence="8">
    <location>
        <position position="402"/>
    </location>
    <ligand>
        <name>Zn(2+)</name>
        <dbReference type="ChEBI" id="CHEBI:29105"/>
        <label>2</label>
    </ligand>
</feature>
<sequence length="484" mass="50425">MQHKMLMLPILMAMVVGCTTSANQQSSKPTVSTATSMNAALIDASAKGDLTVLGGATRLKQERSELLKSSINSAKAKNVILFIGDGTSDSEITIARNYIEGASGYLKGIDVLPFTGSYTTYSIDKSGTINYVTDSAASATAWATGTKAYNGAIGVNLKGQAQASLLEIAKKAGLATGNVTTTEIQDATPAAMYAHVTYRKCYGPSATTKSCPTNALENGGLGSITEQLIRSHADVTLGGGAATFNEVATAGAFKGQTLFAQAQAKGFNIVKNASELQAVTKANQQKPVLGLFAEGNLPVIWTGPASVVGGNKLAPVSCQNNAAFTAQTPLLKDMTAKAIELLKDNPKGFFLQVESGSIDKENHAGNICGQIGETKQLDEAMQVALQFAKQHGDTLIIVTGDHAHTSQIIPIGANSPGRTVSLLTAKDHAPMAINYATETGSSQTHTGVQVRIAAFGPRAANVNGLLDQTDLFFVIRDALGLQSK</sequence>
<dbReference type="GO" id="GO:0004035">
    <property type="term" value="F:alkaline phosphatase activity"/>
    <property type="evidence" value="ECO:0007669"/>
    <property type="project" value="TreeGrafter"/>
</dbReference>
<feature type="active site" description="Phosphoserine intermediate" evidence="7">
    <location>
        <position position="135"/>
    </location>
</feature>
<keyword evidence="13" id="KW-1185">Reference proteome</keyword>
<evidence type="ECO:0000256" key="10">
    <source>
        <dbReference type="RuleBase" id="RU003946"/>
    </source>
</evidence>
<keyword evidence="4" id="KW-0378">Hydrolase</keyword>
<feature type="binding site" evidence="8">
    <location>
        <position position="186"/>
    </location>
    <ligand>
        <name>Mg(2+)</name>
        <dbReference type="ChEBI" id="CHEBI:18420"/>
    </ligand>
</feature>
<keyword evidence="6 8" id="KW-0460">Magnesium</keyword>
<dbReference type="RefSeq" id="WP_070068463.1">
    <property type="nucleotide sequence ID" value="NZ_MKKK01000001.1"/>
</dbReference>
<feature type="disulfide bond" evidence="9">
    <location>
        <begin position="318"/>
        <end position="368"/>
    </location>
</feature>
<feature type="binding site" evidence="8">
    <location>
        <position position="363"/>
    </location>
    <ligand>
        <name>Zn(2+)</name>
        <dbReference type="ChEBI" id="CHEBI:29105"/>
        <label>2</label>
    </ligand>
</feature>
<feature type="binding site" evidence="8">
    <location>
        <position position="188"/>
    </location>
    <ligand>
        <name>Mg(2+)</name>
        <dbReference type="ChEBI" id="CHEBI:18420"/>
    </ligand>
</feature>
<evidence type="ECO:0000256" key="8">
    <source>
        <dbReference type="PIRSR" id="PIRSR601952-2"/>
    </source>
</evidence>
<dbReference type="PANTHER" id="PTHR11596">
    <property type="entry name" value="ALKALINE PHOSPHATASE"/>
    <property type="match status" value="1"/>
</dbReference>
<evidence type="ECO:0000256" key="4">
    <source>
        <dbReference type="ARBA" id="ARBA00022801"/>
    </source>
</evidence>
<dbReference type="CDD" id="cd16012">
    <property type="entry name" value="ALP"/>
    <property type="match status" value="1"/>
</dbReference>
<keyword evidence="2" id="KW-0597">Phosphoprotein</keyword>
<feature type="disulfide bond" evidence="9">
    <location>
        <begin position="201"/>
        <end position="211"/>
    </location>
</feature>
<evidence type="ECO:0000256" key="11">
    <source>
        <dbReference type="SAM" id="SignalP"/>
    </source>
</evidence>
<keyword evidence="11" id="KW-0732">Signal</keyword>
<dbReference type="PROSITE" id="PS00123">
    <property type="entry name" value="ALKALINE_PHOSPHATASE"/>
    <property type="match status" value="1"/>
</dbReference>
<dbReference type="SUPFAM" id="SSF53649">
    <property type="entry name" value="Alkaline phosphatase-like"/>
    <property type="match status" value="1"/>
</dbReference>
<dbReference type="InterPro" id="IPR018299">
    <property type="entry name" value="Alkaline_phosphatase_AS"/>
</dbReference>
<dbReference type="PANTHER" id="PTHR11596:SF5">
    <property type="entry name" value="ALKALINE PHOSPHATASE"/>
    <property type="match status" value="1"/>
</dbReference>
<comment type="similarity">
    <text evidence="1 10">Belongs to the alkaline phosphatase family.</text>
</comment>
<feature type="signal peptide" evidence="11">
    <location>
        <begin position="1"/>
        <end position="24"/>
    </location>
</feature>
<comment type="cofactor">
    <cofactor evidence="8">
        <name>Zn(2+)</name>
        <dbReference type="ChEBI" id="CHEBI:29105"/>
    </cofactor>
    <text evidence="8">Binds 2 Zn(2+) ions.</text>
</comment>
<feature type="binding site" evidence="8">
    <location>
        <position position="354"/>
    </location>
    <ligand>
        <name>Mg(2+)</name>
        <dbReference type="ChEBI" id="CHEBI:18420"/>
    </ligand>
</feature>
<evidence type="ECO:0000256" key="3">
    <source>
        <dbReference type="ARBA" id="ARBA00022723"/>
    </source>
</evidence>
<comment type="caution">
    <text evidence="12">The sequence shown here is derived from an EMBL/GenBank/DDBJ whole genome shotgun (WGS) entry which is preliminary data.</text>
</comment>
<dbReference type="Pfam" id="PF00245">
    <property type="entry name" value="Alk_phosphatase"/>
    <property type="match status" value="2"/>
</dbReference>
<dbReference type="Proteomes" id="UP000185895">
    <property type="component" value="Unassembled WGS sequence"/>
</dbReference>
<feature type="binding site" evidence="8">
    <location>
        <position position="85"/>
    </location>
    <ligand>
        <name>Zn(2+)</name>
        <dbReference type="ChEBI" id="CHEBI:29105"/>
        <label>2</label>
    </ligand>
</feature>
<feature type="binding site" evidence="8">
    <location>
        <position position="359"/>
    </location>
    <ligand>
        <name>Zn(2+)</name>
        <dbReference type="ChEBI" id="CHEBI:29105"/>
        <label>2</label>
    </ligand>
</feature>
<evidence type="ECO:0000256" key="5">
    <source>
        <dbReference type="ARBA" id="ARBA00022833"/>
    </source>
</evidence>
<dbReference type="Gene3D" id="3.40.720.10">
    <property type="entry name" value="Alkaline Phosphatase, subunit A"/>
    <property type="match status" value="1"/>
</dbReference>
<dbReference type="SMART" id="SM00098">
    <property type="entry name" value="alkPPc"/>
    <property type="match status" value="1"/>
</dbReference>
<proteinExistence type="inferred from homology"/>
<evidence type="ECO:0000313" key="13">
    <source>
        <dbReference type="Proteomes" id="UP000185895"/>
    </source>
</evidence>
<keyword evidence="3 8" id="KW-0479">Metal-binding</keyword>
<evidence type="ECO:0000256" key="1">
    <source>
        <dbReference type="ARBA" id="ARBA00005984"/>
    </source>
</evidence>
<gene>
    <name evidence="12" type="ORF">BJI46_00740</name>
</gene>
<feature type="binding site" evidence="8">
    <location>
        <position position="445"/>
    </location>
    <ligand>
        <name>Zn(2+)</name>
        <dbReference type="ChEBI" id="CHEBI:29105"/>
        <label>2</label>
    </ligand>
</feature>
<feature type="chain" id="PRO_5043144697" evidence="11">
    <location>
        <begin position="25"/>
        <end position="484"/>
    </location>
</feature>
<keyword evidence="5 8" id="KW-0862">Zinc</keyword>
<feature type="binding site" evidence="8">
    <location>
        <position position="401"/>
    </location>
    <ligand>
        <name>Zn(2+)</name>
        <dbReference type="ChEBI" id="CHEBI:29105"/>
        <label>2</label>
    </ligand>
</feature>
<reference evidence="12 13" key="1">
    <citation type="submission" date="2016-09" db="EMBL/GenBank/DDBJ databases">
        <authorList>
            <person name="Capua I."/>
            <person name="De Benedictis P."/>
            <person name="Joannis T."/>
            <person name="Lombin L.H."/>
            <person name="Cattoli G."/>
        </authorList>
    </citation>
    <scope>NUCLEOTIDE SEQUENCE [LARGE SCALE GENOMIC DNA]</scope>
    <source>
        <strain evidence="12 13">ANC 4671</strain>
    </source>
</reference>
<name>A0A1E7RFK6_9GAMM</name>
<dbReference type="AlphaFoldDB" id="A0A1E7RFK6"/>
<evidence type="ECO:0000256" key="7">
    <source>
        <dbReference type="PIRSR" id="PIRSR601952-1"/>
    </source>
</evidence>
<organism evidence="12 13">
    <name type="scientific">Acinetobacter qingfengensis</name>
    <dbReference type="NCBI Taxonomy" id="1262585"/>
    <lineage>
        <taxon>Bacteria</taxon>
        <taxon>Pseudomonadati</taxon>
        <taxon>Pseudomonadota</taxon>
        <taxon>Gammaproteobacteria</taxon>
        <taxon>Moraxellales</taxon>
        <taxon>Moraxellaceae</taxon>
        <taxon>Acinetobacter</taxon>
    </lineage>
</organism>
<dbReference type="OrthoDB" id="9794455at2"/>
<dbReference type="PRINTS" id="PR00113">
    <property type="entry name" value="ALKPHPHTASE"/>
</dbReference>
<dbReference type="EMBL" id="MKKK01000001">
    <property type="protein sequence ID" value="OEY98083.1"/>
    <property type="molecule type" value="Genomic_DNA"/>
</dbReference>
<dbReference type="PROSITE" id="PS51257">
    <property type="entry name" value="PROKAR_LIPOPROTEIN"/>
    <property type="match status" value="1"/>
</dbReference>
<evidence type="ECO:0000256" key="9">
    <source>
        <dbReference type="PIRSR" id="PIRSR601952-3"/>
    </source>
</evidence>